<feature type="transmembrane region" description="Helical" evidence="1">
    <location>
        <begin position="104"/>
        <end position="124"/>
    </location>
</feature>
<evidence type="ECO:0000256" key="1">
    <source>
        <dbReference type="SAM" id="Phobius"/>
    </source>
</evidence>
<evidence type="ECO:0000313" key="4">
    <source>
        <dbReference type="Proteomes" id="UP000756530"/>
    </source>
</evidence>
<dbReference type="RefSeq" id="WP_218391874.1">
    <property type="nucleotide sequence ID" value="NZ_JAHUZE010000002.1"/>
</dbReference>
<feature type="transmembrane region" description="Helical" evidence="1">
    <location>
        <begin position="12"/>
        <end position="30"/>
    </location>
</feature>
<keyword evidence="4" id="KW-1185">Reference proteome</keyword>
<accession>A0ABS6T0C7</accession>
<feature type="transmembrane region" description="Helical" evidence="1">
    <location>
        <begin position="74"/>
        <end position="98"/>
    </location>
</feature>
<reference evidence="3 4" key="1">
    <citation type="submission" date="2021-05" db="EMBL/GenBank/DDBJ databases">
        <title>Culturable bacteria isolated from Daya Bay.</title>
        <authorList>
            <person name="Zheng W."/>
            <person name="Yu S."/>
            <person name="Huang Y."/>
        </authorList>
    </citation>
    <scope>NUCLEOTIDE SEQUENCE [LARGE SCALE GENOMIC DNA]</scope>
    <source>
        <strain evidence="3 4">DP4N28-5</strain>
    </source>
</reference>
<dbReference type="Pfam" id="PF05232">
    <property type="entry name" value="BTP"/>
    <property type="match status" value="2"/>
</dbReference>
<dbReference type="NCBIfam" id="NF033664">
    <property type="entry name" value="PACE_transport"/>
    <property type="match status" value="1"/>
</dbReference>
<dbReference type="Proteomes" id="UP000756530">
    <property type="component" value="Unassembled WGS sequence"/>
</dbReference>
<sequence>MRNLSDRIRHALSFEIIGLLIIVPLGALIFDKPMADIGVVGVVSATLATLWNVVYNFVFDLVMERRTGTTQKGYGLRIIHAVLFETGLLIVLLPFIAWYLGVTLWTALVMDLSFAAFYLVYAYLFNLTYDRLFPLPEWASQTP</sequence>
<keyword evidence="1" id="KW-1133">Transmembrane helix</keyword>
<feature type="domain" description="Chlorhexidine efflux transporter" evidence="2">
    <location>
        <begin position="75"/>
        <end position="134"/>
    </location>
</feature>
<keyword evidence="1" id="KW-0472">Membrane</keyword>
<dbReference type="EMBL" id="JAHUZE010000002">
    <property type="protein sequence ID" value="MBV7378688.1"/>
    <property type="molecule type" value="Genomic_DNA"/>
</dbReference>
<dbReference type="InterPro" id="IPR007896">
    <property type="entry name" value="BTP_bacteria"/>
</dbReference>
<keyword evidence="1" id="KW-0812">Transmembrane</keyword>
<dbReference type="InterPro" id="IPR058208">
    <property type="entry name" value="PACE"/>
</dbReference>
<evidence type="ECO:0000313" key="3">
    <source>
        <dbReference type="EMBL" id="MBV7378688.1"/>
    </source>
</evidence>
<gene>
    <name evidence="3" type="ORF">KJP28_07090</name>
</gene>
<feature type="domain" description="Chlorhexidine efflux transporter" evidence="2">
    <location>
        <begin position="2"/>
        <end position="65"/>
    </location>
</feature>
<protein>
    <submittedName>
        <fullName evidence="3">PACE efflux transporter</fullName>
    </submittedName>
</protein>
<name>A0ABS6T0C7_9RHOB</name>
<feature type="transmembrane region" description="Helical" evidence="1">
    <location>
        <begin position="42"/>
        <end position="62"/>
    </location>
</feature>
<comment type="caution">
    <text evidence="3">The sequence shown here is derived from an EMBL/GenBank/DDBJ whole genome shotgun (WGS) entry which is preliminary data.</text>
</comment>
<proteinExistence type="predicted"/>
<evidence type="ECO:0000259" key="2">
    <source>
        <dbReference type="Pfam" id="PF05232"/>
    </source>
</evidence>
<organism evidence="3 4">
    <name type="scientific">Maritimibacter dapengensis</name>
    <dbReference type="NCBI Taxonomy" id="2836868"/>
    <lineage>
        <taxon>Bacteria</taxon>
        <taxon>Pseudomonadati</taxon>
        <taxon>Pseudomonadota</taxon>
        <taxon>Alphaproteobacteria</taxon>
        <taxon>Rhodobacterales</taxon>
        <taxon>Roseobacteraceae</taxon>
        <taxon>Maritimibacter</taxon>
    </lineage>
</organism>